<reference evidence="1 2" key="1">
    <citation type="journal article" date="2022" name="Hortic Res">
        <title>A haplotype resolved chromosomal level avocado genome allows analysis of novel avocado genes.</title>
        <authorList>
            <person name="Nath O."/>
            <person name="Fletcher S.J."/>
            <person name="Hayward A."/>
            <person name="Shaw L.M."/>
            <person name="Masouleh A.K."/>
            <person name="Furtado A."/>
            <person name="Henry R.J."/>
            <person name="Mitter N."/>
        </authorList>
    </citation>
    <scope>NUCLEOTIDE SEQUENCE [LARGE SCALE GENOMIC DNA]</scope>
    <source>
        <strain evidence="2">cv. Hass</strain>
    </source>
</reference>
<sequence>MKKFHMDPQSRVELNDLVELSIGNSEARQQVMEFLDHWGLINFQPFPLLDYTMYAANVDEVAKTASLIEKLPDGLAVEYHCNACSTDCSKKRYHCQTKADFDLCSECYNDGKFGFGMVPAEFVLMENAEVPGSSGGNWTDQETLLLLEALELYGENWNEIAEHVATKTKEQCILYFVQMPIEDSFLDGEDSNNAGNSHQIVDPVLSIKNSSALDAVETSKKKK</sequence>
<keyword evidence="2" id="KW-1185">Reference proteome</keyword>
<dbReference type="Proteomes" id="UP001234297">
    <property type="component" value="Chromosome 9"/>
</dbReference>
<accession>A0ACC2KIW4</accession>
<protein>
    <submittedName>
        <fullName evidence="1">Uncharacterized protein</fullName>
    </submittedName>
</protein>
<proteinExistence type="predicted"/>
<evidence type="ECO:0000313" key="1">
    <source>
        <dbReference type="EMBL" id="KAJ8621095.1"/>
    </source>
</evidence>
<gene>
    <name evidence="1" type="ORF">MRB53_029624</name>
</gene>
<comment type="caution">
    <text evidence="1">The sequence shown here is derived from an EMBL/GenBank/DDBJ whole genome shotgun (WGS) entry which is preliminary data.</text>
</comment>
<organism evidence="1 2">
    <name type="scientific">Persea americana</name>
    <name type="common">Avocado</name>
    <dbReference type="NCBI Taxonomy" id="3435"/>
    <lineage>
        <taxon>Eukaryota</taxon>
        <taxon>Viridiplantae</taxon>
        <taxon>Streptophyta</taxon>
        <taxon>Embryophyta</taxon>
        <taxon>Tracheophyta</taxon>
        <taxon>Spermatophyta</taxon>
        <taxon>Magnoliopsida</taxon>
        <taxon>Magnoliidae</taxon>
        <taxon>Laurales</taxon>
        <taxon>Lauraceae</taxon>
        <taxon>Persea</taxon>
    </lineage>
</organism>
<name>A0ACC2KIW4_PERAE</name>
<evidence type="ECO:0000313" key="2">
    <source>
        <dbReference type="Proteomes" id="UP001234297"/>
    </source>
</evidence>
<dbReference type="EMBL" id="CM056817">
    <property type="protein sequence ID" value="KAJ8621095.1"/>
    <property type="molecule type" value="Genomic_DNA"/>
</dbReference>